<proteinExistence type="predicted"/>
<evidence type="ECO:0000313" key="1">
    <source>
        <dbReference type="EMBL" id="KAI3730208.1"/>
    </source>
</evidence>
<dbReference type="Proteomes" id="UP001056120">
    <property type="component" value="Linkage Group LG21"/>
</dbReference>
<gene>
    <name evidence="1" type="ORF">L1987_61377</name>
</gene>
<reference evidence="1 2" key="2">
    <citation type="journal article" date="2022" name="Mol. Ecol. Resour.">
        <title>The genomes of chicory, endive, great burdock and yacon provide insights into Asteraceae paleo-polyploidization history and plant inulin production.</title>
        <authorList>
            <person name="Fan W."/>
            <person name="Wang S."/>
            <person name="Wang H."/>
            <person name="Wang A."/>
            <person name="Jiang F."/>
            <person name="Liu H."/>
            <person name="Zhao H."/>
            <person name="Xu D."/>
            <person name="Zhang Y."/>
        </authorList>
    </citation>
    <scope>NUCLEOTIDE SEQUENCE [LARGE SCALE GENOMIC DNA]</scope>
    <source>
        <strain evidence="2">cv. Yunnan</strain>
        <tissue evidence="1">Leaves</tissue>
    </source>
</reference>
<reference evidence="2" key="1">
    <citation type="journal article" date="2022" name="Mol. Ecol. Resour.">
        <title>The genomes of chicory, endive, great burdock and yacon provide insights into Asteraceae palaeo-polyploidization history and plant inulin production.</title>
        <authorList>
            <person name="Fan W."/>
            <person name="Wang S."/>
            <person name="Wang H."/>
            <person name="Wang A."/>
            <person name="Jiang F."/>
            <person name="Liu H."/>
            <person name="Zhao H."/>
            <person name="Xu D."/>
            <person name="Zhang Y."/>
        </authorList>
    </citation>
    <scope>NUCLEOTIDE SEQUENCE [LARGE SCALE GENOMIC DNA]</scope>
    <source>
        <strain evidence="2">cv. Yunnan</strain>
    </source>
</reference>
<evidence type="ECO:0000313" key="2">
    <source>
        <dbReference type="Proteomes" id="UP001056120"/>
    </source>
</evidence>
<name>A0ACB9C7G2_9ASTR</name>
<accession>A0ACB9C7G2</accession>
<protein>
    <submittedName>
        <fullName evidence="1">Uncharacterized protein</fullName>
    </submittedName>
</protein>
<organism evidence="1 2">
    <name type="scientific">Smallanthus sonchifolius</name>
    <dbReference type="NCBI Taxonomy" id="185202"/>
    <lineage>
        <taxon>Eukaryota</taxon>
        <taxon>Viridiplantae</taxon>
        <taxon>Streptophyta</taxon>
        <taxon>Embryophyta</taxon>
        <taxon>Tracheophyta</taxon>
        <taxon>Spermatophyta</taxon>
        <taxon>Magnoliopsida</taxon>
        <taxon>eudicotyledons</taxon>
        <taxon>Gunneridae</taxon>
        <taxon>Pentapetalae</taxon>
        <taxon>asterids</taxon>
        <taxon>campanulids</taxon>
        <taxon>Asterales</taxon>
        <taxon>Asteraceae</taxon>
        <taxon>Asteroideae</taxon>
        <taxon>Heliantheae alliance</taxon>
        <taxon>Millerieae</taxon>
        <taxon>Smallanthus</taxon>
    </lineage>
</organism>
<comment type="caution">
    <text evidence="1">The sequence shown here is derived from an EMBL/GenBank/DDBJ whole genome shotgun (WGS) entry which is preliminary data.</text>
</comment>
<keyword evidence="2" id="KW-1185">Reference proteome</keyword>
<dbReference type="EMBL" id="CM042038">
    <property type="protein sequence ID" value="KAI3730208.1"/>
    <property type="molecule type" value="Genomic_DNA"/>
</dbReference>
<sequence>MVGLLAGKAAHLACAVSTHWDKEAKFLLTWLAKNLAIGMIQQKLYRRDWNILRMVLNNEDPPDQVTCVGLKCWNWKIDASSLALMILTYEDKAKEYTNSKGMHTAKRTGNSSYMPNGYGSSGNEITSILGDNFKAGQMRILSYLFMLIWNYIIESHVYGGMGWDLFRCCRVGEDHVRLDPVRGFPDDLEATEEGEMEVCSGQNENSNQLVTAETMKSGSFTPTILANTNSKYQTGGVSEWDRMNKDQVVIRWPERWDSNIDVDLRSKWDVTIHAVKNAWMEEFAEGMSDLHQSSIFTKNTSLPGSDIQFFKQLDTMVDCLAKWEGSHKLSDREAWRKETGKRRVLPNWLDIERATCNPDEALHSKRKKKRKSKGRNPFKNQKIGLLGNNDTEPRRKIKVKSSKTKNLLKSLSQEAVIFSNSGDIPKVNPPPMGFGAFRVGKDSIVATGSKPKVSHASKLDKLYEELVAREVKLKEIAGNVLKTDANRVLLNSILSMKSCKIKKFSAQVDAQGMVTIDENMVDKEQDSEETFQTRTTTPKPSYAQRLTGISGTTLEGPIQPRSSEERERDTTTPSNKNTNVGVATAGTVDNEGDGFTLVRNRKSGSRQTNSGQWNNPRQFTNNSWHRRNVAGTQPVSRNRQNGTGNMNNYERNIVSNHSGVNVHADMGMDRAGGEQVGQSKDSNHTTQRVVNKPVPTDVMQGLQGKGKSVRTPDVQMVETSNRFLLLDVDGNEMENNIEGMEDKDQNVHQPEERNAGWIKKQERTLNKDYSNKDNGTETNDIDIANEVENMEEVESETDATTMLMTADGPILPNAYGPTVSTENSEEQEQPLVDMLRDGSTKPVC</sequence>